<dbReference type="AlphaFoldDB" id="U2EKX8"/>
<dbReference type="Gene3D" id="3.40.50.1000">
    <property type="entry name" value="HAD superfamily/HAD-like"/>
    <property type="match status" value="1"/>
</dbReference>
<gene>
    <name evidence="4" type="ORF">SSPSH_002195</name>
</gene>
<reference evidence="4 5" key="2">
    <citation type="journal article" date="2013" name="PLoS ONE">
        <title>INDIGO - INtegrated Data Warehouse of MIcrobial GenOmes with Examples from the Red Sea Extremophiles.</title>
        <authorList>
            <person name="Alam I."/>
            <person name="Antunes A."/>
            <person name="Kamau A.A."/>
            <person name="Ba Alawi W."/>
            <person name="Kalkatawi M."/>
            <person name="Stingl U."/>
            <person name="Bajic V.B."/>
        </authorList>
    </citation>
    <scope>NUCLEOTIDE SEQUENCE [LARGE SCALE GENOMIC DNA]</scope>
    <source>
        <strain evidence="4 5">E1L3A</strain>
    </source>
</reference>
<evidence type="ECO:0000313" key="4">
    <source>
        <dbReference type="EMBL" id="ERJ18902.1"/>
    </source>
</evidence>
<dbReference type="InterPro" id="IPR036412">
    <property type="entry name" value="HAD-like_sf"/>
</dbReference>
<dbReference type="PANTHER" id="PTHR43316">
    <property type="entry name" value="HYDROLASE, HALOACID DELAHOGENASE-RELATED"/>
    <property type="match status" value="1"/>
</dbReference>
<dbReference type="Gene3D" id="1.10.150.240">
    <property type="entry name" value="Putative phosphatase, domain 2"/>
    <property type="match status" value="1"/>
</dbReference>
<protein>
    <recommendedName>
        <fullName evidence="3">(S)-2-haloacid dehalogenase</fullName>
        <ecNumber evidence="3">3.8.1.2</ecNumber>
    </recommendedName>
    <alternativeName>
        <fullName evidence="3">2-haloalkanoic acid dehalogenase</fullName>
    </alternativeName>
    <alternativeName>
        <fullName evidence="3">Halocarboxylic acid halidohydrolase</fullName>
    </alternativeName>
    <alternativeName>
        <fullName evidence="3">L-2-haloacid dehalogenase</fullName>
    </alternativeName>
</protein>
<evidence type="ECO:0000313" key="5">
    <source>
        <dbReference type="Proteomes" id="UP000006242"/>
    </source>
</evidence>
<name>U2EKX8_9GAMM</name>
<dbReference type="OrthoDB" id="5865007at2"/>
<dbReference type="SFLD" id="SFLDS00003">
    <property type="entry name" value="Haloacid_Dehalogenase"/>
    <property type="match status" value="1"/>
</dbReference>
<dbReference type="EC" id="3.8.1.2" evidence="3"/>
<dbReference type="InterPro" id="IPR006439">
    <property type="entry name" value="HAD-SF_hydro_IA"/>
</dbReference>
<accession>U2EKX8</accession>
<dbReference type="PANTHER" id="PTHR43316:SF3">
    <property type="entry name" value="HALOACID DEHALOGENASE, TYPE II (AFU_ORTHOLOGUE AFUA_2G07750)-RELATED"/>
    <property type="match status" value="1"/>
</dbReference>
<dbReference type="SUPFAM" id="SSF56784">
    <property type="entry name" value="HAD-like"/>
    <property type="match status" value="1"/>
</dbReference>
<keyword evidence="5" id="KW-1185">Reference proteome</keyword>
<comment type="catalytic activity">
    <reaction evidence="3">
        <text>an (S)-2-haloacid + H2O = a (2R)-2-hydroxycarboxylate + a halide anion + H(+)</text>
        <dbReference type="Rhea" id="RHEA:11192"/>
        <dbReference type="ChEBI" id="CHEBI:15377"/>
        <dbReference type="ChEBI" id="CHEBI:15378"/>
        <dbReference type="ChEBI" id="CHEBI:16042"/>
        <dbReference type="ChEBI" id="CHEBI:58314"/>
        <dbReference type="ChEBI" id="CHEBI:137405"/>
        <dbReference type="EC" id="3.8.1.2"/>
    </reaction>
</comment>
<dbReference type="GO" id="GO:0018784">
    <property type="term" value="F:(S)-2-haloacid dehalogenase activity"/>
    <property type="evidence" value="ECO:0007669"/>
    <property type="project" value="UniProtKB-UniRule"/>
</dbReference>
<dbReference type="NCBIfam" id="TIGR01428">
    <property type="entry name" value="HAD_type_II"/>
    <property type="match status" value="1"/>
</dbReference>
<dbReference type="PRINTS" id="PR00413">
    <property type="entry name" value="HADHALOGNASE"/>
</dbReference>
<sequence length="225" mass="24726">MPHRHLVFDVNETLLDLSPLDPVFEAVFGNANARQRWFANLLHWSTVTTLTGEYRDFSQLADACLDALAEDGKISSADKSRIFETIGTLAPHPEVGDALALLREHGFRLVALTNSAQKTVDHQFANARLTPLFDHVLSVDHARKYKPHPTAYTVAANALDCDLFSLRLIAAHDWDITGAIRAGCAGAFVARNGEVMNPVGETPDIVGTDLADVAEQIIEHDIYTR</sequence>
<dbReference type="SFLD" id="SFLDG01129">
    <property type="entry name" value="C1.5:_HAD__Beta-PGM__Phosphata"/>
    <property type="match status" value="1"/>
</dbReference>
<organism evidence="4 5">
    <name type="scientific">Salinisphaera shabanensis E1L3A</name>
    <dbReference type="NCBI Taxonomy" id="1033802"/>
    <lineage>
        <taxon>Bacteria</taxon>
        <taxon>Pseudomonadati</taxon>
        <taxon>Pseudomonadota</taxon>
        <taxon>Gammaproteobacteria</taxon>
        <taxon>Salinisphaerales</taxon>
        <taxon>Salinisphaeraceae</taxon>
        <taxon>Salinisphaera</taxon>
    </lineage>
</organism>
<dbReference type="InterPro" id="IPR051540">
    <property type="entry name" value="S-2-haloacid_dehalogenase"/>
</dbReference>
<comment type="function">
    <text evidence="3">Catalyzes the hydrolytic dehalogenation of small (S)-2-haloalkanoic acids to yield the corresponding (R)-2-hydroxyalkanoic acids.</text>
</comment>
<comment type="caution">
    <text evidence="4">The sequence shown here is derived from an EMBL/GenBank/DDBJ whole genome shotgun (WGS) entry which is preliminary data.</text>
</comment>
<dbReference type="EMBL" id="AFNV02000014">
    <property type="protein sequence ID" value="ERJ18902.1"/>
    <property type="molecule type" value="Genomic_DNA"/>
</dbReference>
<dbReference type="Proteomes" id="UP000006242">
    <property type="component" value="Unassembled WGS sequence"/>
</dbReference>
<dbReference type="eggNOG" id="COG1011">
    <property type="taxonomic scope" value="Bacteria"/>
</dbReference>
<proteinExistence type="inferred from homology"/>
<keyword evidence="2 3" id="KW-0378">Hydrolase</keyword>
<dbReference type="Pfam" id="PF00702">
    <property type="entry name" value="Hydrolase"/>
    <property type="match status" value="1"/>
</dbReference>
<dbReference type="InterPro" id="IPR006328">
    <property type="entry name" value="2-HAD"/>
</dbReference>
<dbReference type="STRING" id="1033802.SSPSH_002195"/>
<evidence type="ECO:0000256" key="3">
    <source>
        <dbReference type="RuleBase" id="RU368077"/>
    </source>
</evidence>
<dbReference type="InterPro" id="IPR023198">
    <property type="entry name" value="PGP-like_dom2"/>
</dbReference>
<dbReference type="InterPro" id="IPR023214">
    <property type="entry name" value="HAD_sf"/>
</dbReference>
<comment type="similarity">
    <text evidence="1 3">Belongs to the HAD-like hydrolase superfamily. S-2-haloalkanoic acid dehalogenase family.</text>
</comment>
<dbReference type="CDD" id="cd02588">
    <property type="entry name" value="HAD_L2-DEX"/>
    <property type="match status" value="1"/>
</dbReference>
<evidence type="ECO:0000256" key="2">
    <source>
        <dbReference type="ARBA" id="ARBA00022801"/>
    </source>
</evidence>
<dbReference type="NCBIfam" id="TIGR01493">
    <property type="entry name" value="HAD-SF-IA-v2"/>
    <property type="match status" value="1"/>
</dbReference>
<dbReference type="RefSeq" id="WP_006912545.1">
    <property type="nucleotide sequence ID" value="NZ_AFNV02000014.1"/>
</dbReference>
<reference evidence="4 5" key="1">
    <citation type="journal article" date="2011" name="J. Bacteriol.">
        <title>Genome sequence of Salinisphaera shabanensis, a gammaproteobacterium from the harsh, variable environment of the brine-seawater interface of the Shaban Deep in the Red Sea.</title>
        <authorList>
            <person name="Antunes A."/>
            <person name="Alam I."/>
            <person name="Bajic V.B."/>
            <person name="Stingl U."/>
        </authorList>
    </citation>
    <scope>NUCLEOTIDE SEQUENCE [LARGE SCALE GENOMIC DNA]</scope>
    <source>
        <strain evidence="4 5">E1L3A</strain>
    </source>
</reference>
<evidence type="ECO:0000256" key="1">
    <source>
        <dbReference type="ARBA" id="ARBA00008106"/>
    </source>
</evidence>